<protein>
    <submittedName>
        <fullName evidence="2">Ribosylnicotinamide kinase</fullName>
    </submittedName>
</protein>
<dbReference type="Proteomes" id="UP001383192">
    <property type="component" value="Unassembled WGS sequence"/>
</dbReference>
<dbReference type="GO" id="GO:0005524">
    <property type="term" value="F:ATP binding"/>
    <property type="evidence" value="ECO:0007669"/>
    <property type="project" value="InterPro"/>
</dbReference>
<evidence type="ECO:0000313" key="3">
    <source>
        <dbReference type="Proteomes" id="UP001383192"/>
    </source>
</evidence>
<dbReference type="CDD" id="cd02024">
    <property type="entry name" value="NRK1"/>
    <property type="match status" value="1"/>
</dbReference>
<comment type="caution">
    <text evidence="2">The sequence shown here is derived from an EMBL/GenBank/DDBJ whole genome shotgun (WGS) entry which is preliminary data.</text>
</comment>
<gene>
    <name evidence="2" type="primary">NRK1_2</name>
    <name evidence="2" type="ORF">VNI00_017156</name>
</gene>
<dbReference type="AlphaFoldDB" id="A0AAW0B6X8"/>
<dbReference type="InterPro" id="IPR027417">
    <property type="entry name" value="P-loop_NTPase"/>
</dbReference>
<keyword evidence="2" id="KW-0418">Kinase</keyword>
<dbReference type="PANTHER" id="PTHR10285">
    <property type="entry name" value="URIDINE KINASE"/>
    <property type="match status" value="1"/>
</dbReference>
<dbReference type="Gene3D" id="3.40.50.300">
    <property type="entry name" value="P-loop containing nucleotide triphosphate hydrolases"/>
    <property type="match status" value="1"/>
</dbReference>
<dbReference type="EMBL" id="JAYKXP010000158">
    <property type="protein sequence ID" value="KAK7021927.1"/>
    <property type="molecule type" value="Genomic_DNA"/>
</dbReference>
<dbReference type="InterPro" id="IPR006083">
    <property type="entry name" value="PRK/URK"/>
</dbReference>
<evidence type="ECO:0000259" key="1">
    <source>
        <dbReference type="Pfam" id="PF00485"/>
    </source>
</evidence>
<organism evidence="2 3">
    <name type="scientific">Paramarasmius palmivorus</name>
    <dbReference type="NCBI Taxonomy" id="297713"/>
    <lineage>
        <taxon>Eukaryota</taxon>
        <taxon>Fungi</taxon>
        <taxon>Dikarya</taxon>
        <taxon>Basidiomycota</taxon>
        <taxon>Agaricomycotina</taxon>
        <taxon>Agaricomycetes</taxon>
        <taxon>Agaricomycetidae</taxon>
        <taxon>Agaricales</taxon>
        <taxon>Marasmiineae</taxon>
        <taxon>Marasmiaceae</taxon>
        <taxon>Paramarasmius</taxon>
    </lineage>
</organism>
<sequence>MSTNTIPTRVITIGIGGATSSGKTTLAKHLRNCLPNSLLIHQDDFVPPAEQLPVDPEWGFANWDDAPGAIDWDRMAHFLSELKRTGALPEDHQSYDSFNTTTAVPVDSEIISAWKMRSEQLASEHLEKYGEKLVWALIDGFLMYWDERIVSNLDVCVFLRVPENIARERRESRAYTTPGVKEGDIWRDPPQYWEKIVWPAYLRAHQHLFEDGDVMDGKLNGRVEELMLFESMATEMKDMVNSVMAKVLSLHVKDK</sequence>
<proteinExistence type="predicted"/>
<reference evidence="2 3" key="1">
    <citation type="submission" date="2024-01" db="EMBL/GenBank/DDBJ databases">
        <title>A draft genome for a cacao thread blight-causing isolate of Paramarasmius palmivorus.</title>
        <authorList>
            <person name="Baruah I.K."/>
            <person name="Bukari Y."/>
            <person name="Amoako-Attah I."/>
            <person name="Meinhardt L.W."/>
            <person name="Bailey B.A."/>
            <person name="Cohen S.P."/>
        </authorList>
    </citation>
    <scope>NUCLEOTIDE SEQUENCE [LARGE SCALE GENOMIC DNA]</scope>
    <source>
        <strain evidence="2 3">GH-12</strain>
    </source>
</reference>
<keyword evidence="3" id="KW-1185">Reference proteome</keyword>
<accession>A0AAW0B6X8</accession>
<keyword evidence="2" id="KW-0808">Transferase</keyword>
<dbReference type="Pfam" id="PF00485">
    <property type="entry name" value="PRK"/>
    <property type="match status" value="1"/>
</dbReference>
<name>A0AAW0B6X8_9AGAR</name>
<dbReference type="SUPFAM" id="SSF52540">
    <property type="entry name" value="P-loop containing nucleoside triphosphate hydrolases"/>
    <property type="match status" value="1"/>
</dbReference>
<dbReference type="GO" id="GO:0016301">
    <property type="term" value="F:kinase activity"/>
    <property type="evidence" value="ECO:0007669"/>
    <property type="project" value="UniProtKB-KW"/>
</dbReference>
<evidence type="ECO:0000313" key="2">
    <source>
        <dbReference type="EMBL" id="KAK7021927.1"/>
    </source>
</evidence>
<feature type="domain" description="Phosphoribulokinase/uridine kinase" evidence="1">
    <location>
        <begin position="13"/>
        <end position="179"/>
    </location>
</feature>